<protein>
    <submittedName>
        <fullName evidence="2">Uncharacterized protein</fullName>
    </submittedName>
</protein>
<organism evidence="2 3">
    <name type="scientific">Aeoliella straminimaris</name>
    <dbReference type="NCBI Taxonomy" id="2954799"/>
    <lineage>
        <taxon>Bacteria</taxon>
        <taxon>Pseudomonadati</taxon>
        <taxon>Planctomycetota</taxon>
        <taxon>Planctomycetia</taxon>
        <taxon>Pirellulales</taxon>
        <taxon>Lacipirellulaceae</taxon>
        <taxon>Aeoliella</taxon>
    </lineage>
</organism>
<evidence type="ECO:0000256" key="1">
    <source>
        <dbReference type="SAM" id="Phobius"/>
    </source>
</evidence>
<keyword evidence="3" id="KW-1185">Reference proteome</keyword>
<keyword evidence="1" id="KW-1133">Transmembrane helix</keyword>
<keyword evidence="1" id="KW-0812">Transmembrane</keyword>
<sequence length="105" mass="10297">MSEQPTETLASSPTAGSSSGLRALRVAIGTLLLAVIVGNLLATAAPGLRASIRGAFPACCGGADSAANNCESGTCSAGMTPIGLPVSVLEQTAEQQLPPQGEASE</sequence>
<accession>A0A9X2F7H9</accession>
<comment type="caution">
    <text evidence="2">The sequence shown here is derived from an EMBL/GenBank/DDBJ whole genome shotgun (WGS) entry which is preliminary data.</text>
</comment>
<gene>
    <name evidence="2" type="ORF">NG895_04070</name>
</gene>
<reference evidence="2" key="1">
    <citation type="submission" date="2022-06" db="EMBL/GenBank/DDBJ databases">
        <title>Aeoliella straminimaris, a novel planctomycete from sediments.</title>
        <authorList>
            <person name="Vitorino I.R."/>
            <person name="Lage O.M."/>
        </authorList>
    </citation>
    <scope>NUCLEOTIDE SEQUENCE</scope>
    <source>
        <strain evidence="2">ICT_H6.2</strain>
    </source>
</reference>
<proteinExistence type="predicted"/>
<evidence type="ECO:0000313" key="3">
    <source>
        <dbReference type="Proteomes" id="UP001155241"/>
    </source>
</evidence>
<evidence type="ECO:0000313" key="2">
    <source>
        <dbReference type="EMBL" id="MCO6043073.1"/>
    </source>
</evidence>
<feature type="transmembrane region" description="Helical" evidence="1">
    <location>
        <begin position="23"/>
        <end position="42"/>
    </location>
</feature>
<dbReference type="AlphaFoldDB" id="A0A9X2F7H9"/>
<name>A0A9X2F7H9_9BACT</name>
<dbReference type="Proteomes" id="UP001155241">
    <property type="component" value="Unassembled WGS sequence"/>
</dbReference>
<dbReference type="EMBL" id="JAMXLR010000017">
    <property type="protein sequence ID" value="MCO6043073.1"/>
    <property type="molecule type" value="Genomic_DNA"/>
</dbReference>
<keyword evidence="1" id="KW-0472">Membrane</keyword>
<dbReference type="RefSeq" id="WP_252851173.1">
    <property type="nucleotide sequence ID" value="NZ_JAMXLR010000017.1"/>
</dbReference>